<dbReference type="PATRIC" id="fig|698758.3.peg.2164"/>
<feature type="transmembrane region" description="Helical" evidence="7">
    <location>
        <begin position="72"/>
        <end position="94"/>
    </location>
</feature>
<feature type="transmembrane region" description="Helical" evidence="7">
    <location>
        <begin position="41"/>
        <end position="60"/>
    </location>
</feature>
<accession>K0J5M0</accession>
<evidence type="ECO:0000256" key="3">
    <source>
        <dbReference type="ARBA" id="ARBA00022475"/>
    </source>
</evidence>
<keyword evidence="4 7" id="KW-0812">Transmembrane</keyword>
<dbReference type="EMBL" id="AP012050">
    <property type="protein sequence ID" value="BAM48286.1"/>
    <property type="molecule type" value="Genomic_DNA"/>
</dbReference>
<feature type="domain" description="EamA" evidence="8">
    <location>
        <begin position="12"/>
        <end position="145"/>
    </location>
</feature>
<dbReference type="eggNOG" id="COG0697">
    <property type="taxonomic scope" value="Bacteria"/>
</dbReference>
<dbReference type="Proteomes" id="UP000006294">
    <property type="component" value="Chromosome"/>
</dbReference>
<feature type="transmembrane region" description="Helical" evidence="7">
    <location>
        <begin position="256"/>
        <end position="273"/>
    </location>
</feature>
<proteinExistence type="inferred from homology"/>
<evidence type="ECO:0000256" key="4">
    <source>
        <dbReference type="ARBA" id="ARBA00022692"/>
    </source>
</evidence>
<sequence length="314" mass="34993">MDVAKLKRKTIYYLGLILVAVIWGVNFGISRLAMEVFPAEIFVLFRFGLAVPILFLILKIKEGNIRVDKEDLIKLALIGLFGITILEIVVMYSIKFTTLANASLLNVAPWPIFVALFAPLFTRERMTLRLAIGGMIAFVGVTFIILGGDDGFTLNSDYMIGNLLAFSISILGALFNLSYMPLMQKYSPLRVTTWYILFGSIFMIPFTLTKWDAVQWASINGVTLAVIVYNVVICSVVAFIVWNLSMQKVGATKSNFFRYFVPASATISGVFLFNEMISPIQIAGGIIIVFGLAWITRDDKNGHNNEKALNKRVV</sequence>
<comment type="similarity">
    <text evidence="2">Belongs to the EamA transporter family.</text>
</comment>
<keyword evidence="3" id="KW-1003">Cell membrane</keyword>
<evidence type="ECO:0000256" key="7">
    <source>
        <dbReference type="SAM" id="Phobius"/>
    </source>
</evidence>
<feature type="domain" description="EamA" evidence="8">
    <location>
        <begin position="160"/>
        <end position="296"/>
    </location>
</feature>
<dbReference type="AlphaFoldDB" id="K0J5M0"/>
<dbReference type="PANTHER" id="PTHR32322:SF18">
    <property type="entry name" value="S-ADENOSYLMETHIONINE_S-ADENOSYLHOMOCYSTEINE TRANSPORTER"/>
    <property type="match status" value="1"/>
</dbReference>
<keyword evidence="10" id="KW-1185">Reference proteome</keyword>
<gene>
    <name evidence="9" type="ordered locus">AXY_21540</name>
</gene>
<feature type="transmembrane region" description="Helical" evidence="7">
    <location>
        <begin position="158"/>
        <end position="179"/>
    </location>
</feature>
<dbReference type="InterPro" id="IPR050638">
    <property type="entry name" value="AA-Vitamin_Transporters"/>
</dbReference>
<feature type="transmembrane region" description="Helical" evidence="7">
    <location>
        <begin position="100"/>
        <end position="121"/>
    </location>
</feature>
<protein>
    <recommendedName>
        <fullName evidence="8">EamA domain-containing protein</fullName>
    </recommendedName>
</protein>
<dbReference type="STRING" id="698758.AXY_21540"/>
<keyword evidence="5 7" id="KW-1133">Transmembrane helix</keyword>
<name>K0J5M0_AMPXN</name>
<dbReference type="KEGG" id="axl:AXY_21540"/>
<feature type="transmembrane region" description="Helical" evidence="7">
    <location>
        <begin position="128"/>
        <end position="146"/>
    </location>
</feature>
<dbReference type="HOGENOM" id="CLU_033863_4_2_9"/>
<evidence type="ECO:0000256" key="6">
    <source>
        <dbReference type="ARBA" id="ARBA00023136"/>
    </source>
</evidence>
<dbReference type="SUPFAM" id="SSF103481">
    <property type="entry name" value="Multidrug resistance efflux transporter EmrE"/>
    <property type="match status" value="2"/>
</dbReference>
<dbReference type="InterPro" id="IPR000620">
    <property type="entry name" value="EamA_dom"/>
</dbReference>
<keyword evidence="6 7" id="KW-0472">Membrane</keyword>
<organism evidence="9 10">
    <name type="scientific">Amphibacillus xylanus (strain ATCC 51415 / DSM 6626 / JCM 7361 / LMG 17667 / NBRC 15112 / Ep01)</name>
    <dbReference type="NCBI Taxonomy" id="698758"/>
    <lineage>
        <taxon>Bacteria</taxon>
        <taxon>Bacillati</taxon>
        <taxon>Bacillota</taxon>
        <taxon>Bacilli</taxon>
        <taxon>Bacillales</taxon>
        <taxon>Bacillaceae</taxon>
        <taxon>Amphibacillus</taxon>
    </lineage>
</organism>
<evidence type="ECO:0000256" key="1">
    <source>
        <dbReference type="ARBA" id="ARBA00004651"/>
    </source>
</evidence>
<evidence type="ECO:0000259" key="8">
    <source>
        <dbReference type="Pfam" id="PF00892"/>
    </source>
</evidence>
<feature type="transmembrane region" description="Helical" evidence="7">
    <location>
        <begin position="191"/>
        <end position="209"/>
    </location>
</feature>
<dbReference type="PANTHER" id="PTHR32322">
    <property type="entry name" value="INNER MEMBRANE TRANSPORTER"/>
    <property type="match status" value="1"/>
</dbReference>
<feature type="transmembrane region" description="Helical" evidence="7">
    <location>
        <begin position="221"/>
        <end position="244"/>
    </location>
</feature>
<evidence type="ECO:0000256" key="5">
    <source>
        <dbReference type="ARBA" id="ARBA00022989"/>
    </source>
</evidence>
<evidence type="ECO:0000313" key="9">
    <source>
        <dbReference type="EMBL" id="BAM48286.1"/>
    </source>
</evidence>
<dbReference type="InterPro" id="IPR037185">
    <property type="entry name" value="EmrE-like"/>
</dbReference>
<comment type="subcellular location">
    <subcellularLocation>
        <location evidence="1">Cell membrane</location>
        <topology evidence="1">Multi-pass membrane protein</topology>
    </subcellularLocation>
</comment>
<evidence type="ECO:0000313" key="10">
    <source>
        <dbReference type="Proteomes" id="UP000006294"/>
    </source>
</evidence>
<evidence type="ECO:0000256" key="2">
    <source>
        <dbReference type="ARBA" id="ARBA00007362"/>
    </source>
</evidence>
<feature type="transmembrane region" description="Helical" evidence="7">
    <location>
        <begin position="12"/>
        <end position="29"/>
    </location>
</feature>
<reference evidence="9 10" key="1">
    <citation type="submission" date="2011-01" db="EMBL/GenBank/DDBJ databases">
        <title>Whole genome sequence of Amphibacillus xylinus NBRC 15112.</title>
        <authorList>
            <person name="Nakazawa H."/>
            <person name="Katano Y."/>
            <person name="Nakamura S."/>
            <person name="Sasagawa M."/>
            <person name="Fukada J."/>
            <person name="Arai T."/>
            <person name="Sasakura N."/>
            <person name="Mochizuki D."/>
            <person name="Hosoyama A."/>
            <person name="Harada K."/>
            <person name="Horikawa H."/>
            <person name="Kato Y."/>
            <person name="Harada T."/>
            <person name="Sasaki K."/>
            <person name="Sekiguchi M."/>
            <person name="Hodoyama M."/>
            <person name="Nishiko R."/>
            <person name="Narita H."/>
            <person name="Hanamaki A."/>
            <person name="Hata C."/>
            <person name="Konno Y."/>
            <person name="Niimura Y."/>
            <person name="Yamazaki S."/>
            <person name="Fujita N."/>
        </authorList>
    </citation>
    <scope>NUCLEOTIDE SEQUENCE [LARGE SCALE GENOMIC DNA]</scope>
    <source>
        <strain evidence="10">ATCC 51415 / DSM 6626 / JCM 7361 / LMG 17667 / NBRC 15112 / Ep01</strain>
    </source>
</reference>
<feature type="transmembrane region" description="Helical" evidence="7">
    <location>
        <begin position="279"/>
        <end position="296"/>
    </location>
</feature>
<dbReference type="GO" id="GO:0005886">
    <property type="term" value="C:plasma membrane"/>
    <property type="evidence" value="ECO:0007669"/>
    <property type="project" value="UniProtKB-SubCell"/>
</dbReference>
<dbReference type="Pfam" id="PF00892">
    <property type="entry name" value="EamA"/>
    <property type="match status" value="2"/>
</dbReference>